<reference evidence="1" key="1">
    <citation type="submission" date="2022-08" db="EMBL/GenBank/DDBJ databases">
        <authorList>
            <person name="Li F."/>
        </authorList>
    </citation>
    <scope>NUCLEOTIDE SEQUENCE</scope>
    <source>
        <strain evidence="1">MQZ15Z-1</strain>
    </source>
</reference>
<dbReference type="EMBL" id="JANTHZ010000008">
    <property type="protein sequence ID" value="MCS0496861.1"/>
    <property type="molecule type" value="Genomic_DNA"/>
</dbReference>
<evidence type="ECO:0000313" key="1">
    <source>
        <dbReference type="EMBL" id="MCS0496861.1"/>
    </source>
</evidence>
<dbReference type="RefSeq" id="WP_258734020.1">
    <property type="nucleotide sequence ID" value="NZ_JANTHZ010000008.1"/>
</dbReference>
<dbReference type="InterPro" id="IPR023846">
    <property type="entry name" value="CHP04042_MSMEG0570"/>
</dbReference>
<gene>
    <name evidence="1" type="ORF">NVS89_17310</name>
</gene>
<protein>
    <submittedName>
        <fullName evidence="1">MSMEG_0570 family nitrogen starvation response protein</fullName>
    </submittedName>
</protein>
<comment type="caution">
    <text evidence="1">The sequence shown here is derived from an EMBL/GenBank/DDBJ whole genome shotgun (WGS) entry which is preliminary data.</text>
</comment>
<keyword evidence="2" id="KW-1185">Reference proteome</keyword>
<proteinExistence type="predicted"/>
<dbReference type="AlphaFoldDB" id="A0A9X2PGX4"/>
<sequence length="95" mass="10677">MPEMLFSIRWPDGQAEQCYSPSLVIKDFLQPGCSYPLDEFLSKSREALNIASQRVEARYGMPCSRALGQLARIESAGQRYLATPDARVTVESFTE</sequence>
<dbReference type="Proteomes" id="UP001151088">
    <property type="component" value="Unassembled WGS sequence"/>
</dbReference>
<dbReference type="NCBIfam" id="TIGR04042">
    <property type="entry name" value="MSMEG_0570_fam"/>
    <property type="match status" value="1"/>
</dbReference>
<accession>A0A9X2PGX4</accession>
<organism evidence="1 2">
    <name type="scientific">Ancylobacter mangrovi</name>
    <dbReference type="NCBI Taxonomy" id="2972472"/>
    <lineage>
        <taxon>Bacteria</taxon>
        <taxon>Pseudomonadati</taxon>
        <taxon>Pseudomonadota</taxon>
        <taxon>Alphaproteobacteria</taxon>
        <taxon>Hyphomicrobiales</taxon>
        <taxon>Xanthobacteraceae</taxon>
        <taxon>Ancylobacter</taxon>
    </lineage>
</organism>
<name>A0A9X2PGX4_9HYPH</name>
<evidence type="ECO:0000313" key="2">
    <source>
        <dbReference type="Proteomes" id="UP001151088"/>
    </source>
</evidence>